<dbReference type="NCBIfam" id="TIGR03438">
    <property type="entry name" value="egtD_ergothio"/>
    <property type="match status" value="1"/>
</dbReference>
<comment type="caution">
    <text evidence="4">The sequence shown here is derived from an EMBL/GenBank/DDBJ whole genome shotgun (WGS) entry which is preliminary data.</text>
</comment>
<feature type="non-terminal residue" evidence="4">
    <location>
        <position position="320"/>
    </location>
</feature>
<evidence type="ECO:0000256" key="2">
    <source>
        <dbReference type="ARBA" id="ARBA00022679"/>
    </source>
</evidence>
<reference evidence="4" key="1">
    <citation type="submission" date="2020-10" db="EMBL/GenBank/DDBJ databases">
        <authorList>
            <person name="Castelo-Branco R."/>
            <person name="Eusebio N."/>
            <person name="Adriana R."/>
            <person name="Vieira A."/>
            <person name="Brugerolle De Fraissinette N."/>
            <person name="Rezende De Castro R."/>
            <person name="Schneider M.P."/>
            <person name="Vasconcelos V."/>
            <person name="Leao P.N."/>
        </authorList>
    </citation>
    <scope>NUCLEOTIDE SEQUENCE</scope>
    <source>
        <strain evidence="4">LEGE 11479</strain>
    </source>
</reference>
<keyword evidence="5" id="KW-1185">Reference proteome</keyword>
<dbReference type="RefSeq" id="WP_193993374.1">
    <property type="nucleotide sequence ID" value="NZ_JADEXP010000094.1"/>
</dbReference>
<dbReference type="PIRSF" id="PIRSF018005">
    <property type="entry name" value="UCP018005"/>
    <property type="match status" value="1"/>
</dbReference>
<dbReference type="InterPro" id="IPR029063">
    <property type="entry name" value="SAM-dependent_MTases_sf"/>
</dbReference>
<sequence length="320" mass="35829">MNQPIFCDLQPTLIDFRHEVLDGLSLPQKQFPPQFLFHDKYGSDLFTQICQLEEYYITRTEIGILKKHSQAIASAIGKNCLLIEYGSGSMEKIHSVIETLDSPAAYVPIDIAKEHLSAYAELTSAKYPELNVVAVVGDYTQKGFKLPNEKLPDQASVENKVILFAGSTIGNLNHPQAVALLKKSAELLEGCGAMLIGVDLKKDPAILHAAYNDSQGVTAKFNLNILNNINRELNADFDLNNFYHHAPYNPVSGRIELHLISKRSQVVTVADQKFTFREGESIHTENSHKYSLQDFRELAADAEFTLKETWTDDDKLFSVN</sequence>
<evidence type="ECO:0000256" key="1">
    <source>
        <dbReference type="ARBA" id="ARBA00022603"/>
    </source>
</evidence>
<gene>
    <name evidence="4" type="primary">egtD</name>
    <name evidence="4" type="ORF">IQ260_12155</name>
</gene>
<dbReference type="InterPro" id="IPR035094">
    <property type="entry name" value="EgtD"/>
</dbReference>
<feature type="domain" description="Histidine-specific methyltransferase SAM-dependent" evidence="3">
    <location>
        <begin position="16"/>
        <end position="319"/>
    </location>
</feature>
<dbReference type="GO" id="GO:0032259">
    <property type="term" value="P:methylation"/>
    <property type="evidence" value="ECO:0007669"/>
    <property type="project" value="UniProtKB-KW"/>
</dbReference>
<evidence type="ECO:0000313" key="4">
    <source>
        <dbReference type="EMBL" id="MBE9067409.1"/>
    </source>
</evidence>
<dbReference type="GO" id="GO:0052706">
    <property type="term" value="F:L-histidine N(alpha)-methyltransferase activity"/>
    <property type="evidence" value="ECO:0007669"/>
    <property type="project" value="UniProtKB-EC"/>
</dbReference>
<dbReference type="InterPro" id="IPR019257">
    <property type="entry name" value="MeTrfase_dom"/>
</dbReference>
<dbReference type="InterPro" id="IPR017804">
    <property type="entry name" value="MeTrfase_EgtD-like"/>
</dbReference>
<dbReference type="InterPro" id="IPR051128">
    <property type="entry name" value="EgtD_Methyltrsf_superfamily"/>
</dbReference>
<dbReference type="Pfam" id="PF10017">
    <property type="entry name" value="Methyltransf_33"/>
    <property type="match status" value="1"/>
</dbReference>
<protein>
    <submittedName>
        <fullName evidence="4">L-histidine N(Alpha)-methyltransferase</fullName>
        <ecNumber evidence="4">2.1.1.44</ecNumber>
    </submittedName>
</protein>
<evidence type="ECO:0000259" key="3">
    <source>
        <dbReference type="Pfam" id="PF10017"/>
    </source>
</evidence>
<keyword evidence="2 4" id="KW-0808">Transferase</keyword>
<proteinExistence type="predicted"/>
<keyword evidence="1 4" id="KW-0489">Methyltransferase</keyword>
<dbReference type="EC" id="2.1.1.44" evidence="4"/>
<dbReference type="PANTHER" id="PTHR43397">
    <property type="entry name" value="ERGOTHIONEINE BIOSYNTHESIS PROTEIN 1"/>
    <property type="match status" value="1"/>
</dbReference>
<dbReference type="Gene3D" id="3.40.50.150">
    <property type="entry name" value="Vaccinia Virus protein VP39"/>
    <property type="match status" value="1"/>
</dbReference>
<evidence type="ECO:0000313" key="5">
    <source>
        <dbReference type="Proteomes" id="UP000615026"/>
    </source>
</evidence>
<dbReference type="EMBL" id="JADEXP010000094">
    <property type="protein sequence ID" value="MBE9067409.1"/>
    <property type="molecule type" value="Genomic_DNA"/>
</dbReference>
<dbReference type="PANTHER" id="PTHR43397:SF1">
    <property type="entry name" value="ERGOTHIONEINE BIOSYNTHESIS PROTEIN 1"/>
    <property type="match status" value="1"/>
</dbReference>
<organism evidence="4 5">
    <name type="scientific">Leptolyngbya cf. ectocarpi LEGE 11479</name>
    <dbReference type="NCBI Taxonomy" id="1828722"/>
    <lineage>
        <taxon>Bacteria</taxon>
        <taxon>Bacillati</taxon>
        <taxon>Cyanobacteriota</taxon>
        <taxon>Cyanophyceae</taxon>
        <taxon>Leptolyngbyales</taxon>
        <taxon>Leptolyngbyaceae</taxon>
        <taxon>Leptolyngbya group</taxon>
        <taxon>Leptolyngbya</taxon>
    </lineage>
</organism>
<accession>A0A928ZTZ0</accession>
<dbReference type="Proteomes" id="UP000615026">
    <property type="component" value="Unassembled WGS sequence"/>
</dbReference>
<dbReference type="AlphaFoldDB" id="A0A928ZTZ0"/>
<name>A0A928ZTZ0_LEPEC</name>